<dbReference type="Pfam" id="PF13953">
    <property type="entry name" value="PapC_C"/>
    <property type="match status" value="1"/>
</dbReference>
<dbReference type="GO" id="GO:0009279">
    <property type="term" value="C:cell outer membrane"/>
    <property type="evidence" value="ECO:0007669"/>
    <property type="project" value="UniProtKB-SubCell"/>
</dbReference>
<keyword evidence="4" id="KW-1134">Transmembrane beta strand</keyword>
<dbReference type="InterPro" id="IPR043142">
    <property type="entry name" value="PapC-like_C_sf"/>
</dbReference>
<dbReference type="EMBL" id="LJRO01000384">
    <property type="protein sequence ID" value="KPY94432.1"/>
    <property type="molecule type" value="Genomic_DNA"/>
</dbReference>
<evidence type="ECO:0000256" key="6">
    <source>
        <dbReference type="ARBA" id="ARBA00022692"/>
    </source>
</evidence>
<dbReference type="Pfam" id="PF13954">
    <property type="entry name" value="PapC_N"/>
    <property type="match status" value="1"/>
</dbReference>
<evidence type="ECO:0000256" key="10">
    <source>
        <dbReference type="RuleBase" id="RU003884"/>
    </source>
</evidence>
<organism evidence="13 14">
    <name type="scientific">Pseudomonas tremae</name>
    <dbReference type="NCBI Taxonomy" id="200454"/>
    <lineage>
        <taxon>Bacteria</taxon>
        <taxon>Pseudomonadati</taxon>
        <taxon>Pseudomonadota</taxon>
        <taxon>Gammaproteobacteria</taxon>
        <taxon>Pseudomonadales</taxon>
        <taxon>Pseudomonadaceae</taxon>
        <taxon>Pseudomonas</taxon>
    </lineage>
</organism>
<dbReference type="AlphaFoldDB" id="A0AA40TTI1"/>
<evidence type="ECO:0000256" key="9">
    <source>
        <dbReference type="ARBA" id="ARBA00023237"/>
    </source>
</evidence>
<dbReference type="Gene3D" id="2.60.40.2610">
    <property type="entry name" value="Outer membrane usher protein FimD, plug domain"/>
    <property type="match status" value="1"/>
</dbReference>
<comment type="subcellular location">
    <subcellularLocation>
        <location evidence="1 10">Cell outer membrane</location>
        <topology evidence="1 10">Multi-pass membrane protein</topology>
    </subcellularLocation>
</comment>
<evidence type="ECO:0000256" key="2">
    <source>
        <dbReference type="ARBA" id="ARBA00008064"/>
    </source>
</evidence>
<dbReference type="InterPro" id="IPR042186">
    <property type="entry name" value="FimD_plug_dom"/>
</dbReference>
<keyword evidence="6 10" id="KW-0812">Transmembrane</keyword>
<dbReference type="Gene3D" id="2.60.40.3110">
    <property type="match status" value="1"/>
</dbReference>
<evidence type="ECO:0000256" key="3">
    <source>
        <dbReference type="ARBA" id="ARBA00022448"/>
    </source>
</evidence>
<evidence type="ECO:0000256" key="1">
    <source>
        <dbReference type="ARBA" id="ARBA00004571"/>
    </source>
</evidence>
<accession>A0AA40TTI1</accession>
<keyword evidence="7" id="KW-0732">Signal</keyword>
<keyword evidence="9 10" id="KW-0998">Cell outer membrane</keyword>
<dbReference type="Gene3D" id="2.60.40.2070">
    <property type="match status" value="1"/>
</dbReference>
<dbReference type="InterPro" id="IPR025949">
    <property type="entry name" value="PapC-like_C"/>
</dbReference>
<gene>
    <name evidence="13" type="ORF">ALO43_05435</name>
</gene>
<dbReference type="InterPro" id="IPR037224">
    <property type="entry name" value="PapC_N_sf"/>
</dbReference>
<dbReference type="PANTHER" id="PTHR30451:SF21">
    <property type="entry name" value="FIMBRIAL USHER DOMAIN-CONTAINING PROTEIN YDET-RELATED"/>
    <property type="match status" value="1"/>
</dbReference>
<dbReference type="InterPro" id="IPR000015">
    <property type="entry name" value="Fimb_usher"/>
</dbReference>
<dbReference type="GO" id="GO:0015473">
    <property type="term" value="F:fimbrial usher porin activity"/>
    <property type="evidence" value="ECO:0007669"/>
    <property type="project" value="InterPro"/>
</dbReference>
<evidence type="ECO:0000313" key="14">
    <source>
        <dbReference type="Proteomes" id="UP000050523"/>
    </source>
</evidence>
<evidence type="ECO:0000313" key="13">
    <source>
        <dbReference type="EMBL" id="KPY94432.1"/>
    </source>
</evidence>
<name>A0AA40TTI1_9PSED</name>
<dbReference type="PROSITE" id="PS01151">
    <property type="entry name" value="FIMBRIAL_USHER"/>
    <property type="match status" value="1"/>
</dbReference>
<protein>
    <submittedName>
        <fullName evidence="13">Outer membrane usher protein fimD</fullName>
    </submittedName>
</protein>
<dbReference type="InterPro" id="IPR018030">
    <property type="entry name" value="Fimbrial_membr_usher_CS"/>
</dbReference>
<keyword evidence="3 10" id="KW-0813">Transport</keyword>
<proteinExistence type="inferred from homology"/>
<sequence>MTTVDKCLIRQRCLINNPATRTRCYPDNLTRSQQLSLFKPLGLRDMSARQTCVCAKGLRGARNSRSRVKTAMEWRKKDHKGAIAALAFPLPGRCHLHICMGLTLMASINAFAAQPEVSRGDEPVRFNTAFIQGSDQPPDLQAFLRTSSVLPGTYRVDIYVNRTLSGRRDITFSKNSVSGLVEPCLSLELLNSLGLDLSRLPDTTEADQACFDLPARVGFARVDYQPGALRLAISVPQAVMARGARGYVSPELWQQGATAAFVNYNFNGNRRRNKGLATHQYYMGLRNGLNLGAWRLRNESSLAQGSHQTWRYRSNRTFAQRDVTSLKSQFTVGETFTDAQVFDSVRFQGAALTSDEGMLSDSERSYAPVIRGIAETNATVEVRQNGFLLYSGSVSPGPFEITDIYPSGSNGDLSVSVIEADGRVRSFTQAYASLPIMVPFGSLRYSLAVGQVDNNDDGQASPGFTSGALIYGLSERTTGFGGLQLAEDYQAANLGVGINTGVGAVSLDVTRSVSQPEQRSRSGQSVRARYANTLDATDTTLAIAGYRYSTENYRTLSQHVSETDPQGRALVAGLARDRLELSVTQILSDQDASLSLTASEQRYWNLPGKTRQLYLSYNAAWHTVNYSVSIERNEDFGRSGQARTDNRVALSVTLPLGSNSASSRLSFNAVRDSSGAYNLQAGLNGQVLADRDTFYSVQTGQDSNSGSFGAGKITTSTGTGRFEAGYSQGRDYDALSLSASGSVVAHAGGINLGQALGETFALVQVPGVSGARLRSFGNVETAGNGYAVLPYAQAYRTNWVSLDTRQLGADVDLENAITQIVPRRGAIPVVRFKAATGRRVQFELVRADGSKVPLGASVEDEQGRALAVVDAGSQALVLSERDSGSLLVRWSDQRCQAIFSLPPRDPARAYERISVACQ</sequence>
<evidence type="ECO:0000256" key="5">
    <source>
        <dbReference type="ARBA" id="ARBA00022558"/>
    </source>
</evidence>
<comment type="caution">
    <text evidence="13">The sequence shown here is derived from an EMBL/GenBank/DDBJ whole genome shotgun (WGS) entry which is preliminary data.</text>
</comment>
<feature type="domain" description="PapC-like C-terminal" evidence="11">
    <location>
        <begin position="842"/>
        <end position="903"/>
    </location>
</feature>
<dbReference type="SUPFAM" id="SSF141729">
    <property type="entry name" value="FimD N-terminal domain-like"/>
    <property type="match status" value="1"/>
</dbReference>
<dbReference type="InterPro" id="IPR025885">
    <property type="entry name" value="PapC_N"/>
</dbReference>
<evidence type="ECO:0000259" key="11">
    <source>
        <dbReference type="Pfam" id="PF13953"/>
    </source>
</evidence>
<evidence type="ECO:0000259" key="12">
    <source>
        <dbReference type="Pfam" id="PF13954"/>
    </source>
</evidence>
<evidence type="ECO:0000256" key="4">
    <source>
        <dbReference type="ARBA" id="ARBA00022452"/>
    </source>
</evidence>
<dbReference type="GO" id="GO:0009297">
    <property type="term" value="P:pilus assembly"/>
    <property type="evidence" value="ECO:0007669"/>
    <property type="project" value="InterPro"/>
</dbReference>
<evidence type="ECO:0000256" key="7">
    <source>
        <dbReference type="ARBA" id="ARBA00022729"/>
    </source>
</evidence>
<dbReference type="PANTHER" id="PTHR30451">
    <property type="entry name" value="OUTER MEMBRANE USHER PROTEIN"/>
    <property type="match status" value="1"/>
</dbReference>
<reference evidence="13 14" key="1">
    <citation type="submission" date="2015-09" db="EMBL/GenBank/DDBJ databases">
        <title>Genome announcement of multiple Pseudomonas syringae strains.</title>
        <authorList>
            <person name="Thakur S."/>
            <person name="Wang P.W."/>
            <person name="Gong Y."/>
            <person name="Weir B.S."/>
            <person name="Guttman D.S."/>
        </authorList>
    </citation>
    <scope>NUCLEOTIDE SEQUENCE [LARGE SCALE GENOMIC DNA]</scope>
    <source>
        <strain evidence="13 14">ICMP9151</strain>
    </source>
</reference>
<dbReference type="Gene3D" id="3.10.20.410">
    <property type="match status" value="1"/>
</dbReference>
<keyword evidence="8 10" id="KW-0472">Membrane</keyword>
<dbReference type="Proteomes" id="UP000050523">
    <property type="component" value="Unassembled WGS sequence"/>
</dbReference>
<keyword evidence="5 10" id="KW-1029">Fimbrium biogenesis</keyword>
<feature type="domain" description="PapC N-terminal" evidence="12">
    <location>
        <begin position="126"/>
        <end position="268"/>
    </location>
</feature>
<dbReference type="Pfam" id="PF00577">
    <property type="entry name" value="Usher"/>
    <property type="match status" value="1"/>
</dbReference>
<comment type="similarity">
    <text evidence="2 10">Belongs to the fimbrial export usher family.</text>
</comment>
<evidence type="ECO:0000256" key="8">
    <source>
        <dbReference type="ARBA" id="ARBA00023136"/>
    </source>
</evidence>